<dbReference type="InterPro" id="IPR044862">
    <property type="entry name" value="Pro_4_hyd_alph_FE2OG_OXY"/>
</dbReference>
<keyword evidence="14" id="KW-0325">Glycoprotein</keyword>
<proteinExistence type="inferred from homology"/>
<protein>
    <recommendedName>
        <fullName evidence="4">procollagen-proline 3-dioxygenase</fullName>
        <ecNumber evidence="4">1.14.11.7</ecNumber>
    </recommendedName>
</protein>
<keyword evidence="11" id="KW-0223">Dioxygenase</keyword>
<feature type="compositionally biased region" description="Polar residues" evidence="16">
    <location>
        <begin position="655"/>
        <end position="678"/>
    </location>
</feature>
<evidence type="ECO:0000256" key="5">
    <source>
        <dbReference type="ARBA" id="ARBA00022723"/>
    </source>
</evidence>
<dbReference type="GO" id="GO:0032963">
    <property type="term" value="P:collagen metabolic process"/>
    <property type="evidence" value="ECO:0007669"/>
    <property type="project" value="InterPro"/>
</dbReference>
<dbReference type="GeneTree" id="ENSGT00940000158725"/>
<dbReference type="Gene3D" id="1.25.40.10">
    <property type="entry name" value="Tetratricopeptide repeat domain"/>
    <property type="match status" value="1"/>
</dbReference>
<evidence type="ECO:0000256" key="9">
    <source>
        <dbReference type="ARBA" id="ARBA00022824"/>
    </source>
</evidence>
<evidence type="ECO:0000256" key="14">
    <source>
        <dbReference type="ARBA" id="ARBA00023180"/>
    </source>
</evidence>
<evidence type="ECO:0000313" key="20">
    <source>
        <dbReference type="Proteomes" id="UP000008225"/>
    </source>
</evidence>
<dbReference type="Pfam" id="PF13640">
    <property type="entry name" value="2OG-FeII_Oxy_3"/>
    <property type="match status" value="1"/>
</dbReference>
<evidence type="ECO:0000256" key="4">
    <source>
        <dbReference type="ARBA" id="ARBA00012262"/>
    </source>
</evidence>
<evidence type="ECO:0000256" key="13">
    <source>
        <dbReference type="ARBA" id="ARBA00023004"/>
    </source>
</evidence>
<gene>
    <name evidence="19" type="primary">P3H1</name>
</gene>
<dbReference type="Proteomes" id="UP000008225">
    <property type="component" value="Chromosome 7"/>
</dbReference>
<keyword evidence="10" id="KW-0847">Vitamin C</keyword>
<dbReference type="AlphaFoldDB" id="A0A8I4A5U1"/>
<dbReference type="InterPro" id="IPR005123">
    <property type="entry name" value="Oxoglu/Fe-dep_dioxygenase_dom"/>
</dbReference>
<evidence type="ECO:0000256" key="15">
    <source>
        <dbReference type="ARBA" id="ARBA00047756"/>
    </source>
</evidence>
<evidence type="ECO:0000256" key="3">
    <source>
        <dbReference type="ARBA" id="ARBA00006487"/>
    </source>
</evidence>
<keyword evidence="7" id="KW-0677">Repeat</keyword>
<dbReference type="SMART" id="SM00702">
    <property type="entry name" value="P4Hc"/>
    <property type="match status" value="1"/>
</dbReference>
<dbReference type="InterPro" id="IPR006620">
    <property type="entry name" value="Pro_4_hyd_alph"/>
</dbReference>
<feature type="signal peptide" evidence="17">
    <location>
        <begin position="1"/>
        <end position="21"/>
    </location>
</feature>
<dbReference type="SUPFAM" id="SSF48452">
    <property type="entry name" value="TPR-like"/>
    <property type="match status" value="1"/>
</dbReference>
<dbReference type="Pfam" id="PF23557">
    <property type="entry name" value="TPR_leprecan"/>
    <property type="match status" value="1"/>
</dbReference>
<dbReference type="EC" id="1.14.11.7" evidence="4"/>
<evidence type="ECO:0000256" key="1">
    <source>
        <dbReference type="ARBA" id="ARBA00001961"/>
    </source>
</evidence>
<evidence type="ECO:0000313" key="19">
    <source>
        <dbReference type="Ensembl" id="ENSCJAP00000092405.1"/>
    </source>
</evidence>
<dbReference type="InterPro" id="IPR011990">
    <property type="entry name" value="TPR-like_helical_dom_sf"/>
</dbReference>
<name>A0A8I4A5U1_CALJA</name>
<evidence type="ECO:0000256" key="7">
    <source>
        <dbReference type="ARBA" id="ARBA00022737"/>
    </source>
</evidence>
<accession>A0A8I4A5U1</accession>
<comment type="catalytic activity">
    <reaction evidence="15">
        <text>L-prolyl-[collagen] + 2-oxoglutarate + O2 = trans-3-hydroxy-L-prolyl-[collagen] + succinate + CO2</text>
        <dbReference type="Rhea" id="RHEA:22872"/>
        <dbReference type="Rhea" id="RHEA-COMP:11676"/>
        <dbReference type="Rhea" id="RHEA-COMP:11678"/>
        <dbReference type="ChEBI" id="CHEBI:15379"/>
        <dbReference type="ChEBI" id="CHEBI:16526"/>
        <dbReference type="ChEBI" id="CHEBI:16810"/>
        <dbReference type="ChEBI" id="CHEBI:30031"/>
        <dbReference type="ChEBI" id="CHEBI:50342"/>
        <dbReference type="ChEBI" id="CHEBI:85428"/>
        <dbReference type="EC" id="1.14.11.7"/>
    </reaction>
</comment>
<feature type="region of interest" description="Disordered" evidence="16">
    <location>
        <begin position="648"/>
        <end position="685"/>
    </location>
</feature>
<sequence>MAACALRLLTTLLAFVAAASQAEVESEAGWGMVTPDLLFAEGTAAYARGDWPGVVLSMERALRSRAALRALRLRCRTQCAADFPWELDPDSPPGLTQASGAAALRDLSFFGGLLRRAACLRRCLGPPAAHSLSEEMELEFRKRSPYNYLQVAYFKQEFRLGVRLYSEEQPQEAVPHLEAALQEYFVAYEECRALCEGPYDYDGYNYLEYNADLFQAITDHYIQVLSCKQNCVTELASHPSREKPFEDFLPSHYNYLQFAYYNIGNYTQAVECAKTYLLFFPNDEVMNQNLAYYAAMLGEEHTRLISPRESAKEYRQRSLLEKELLFFAYDVFGIPFVDPDSWTPEEVIPKRLQEKQKSERETAVRISQEIGNLMKEIETLVEEKTKESLDVSRLTQEGGPLLYEGISLTMNSKLLNGSQRVVMDGVISDHECQELQRLTNVAATSGDGYRGQTSPHTPNEKFYGVTVFKALKLGQEGKVPLQSAHLYYNVTEKVRRIMESYFRLDTPLYFSYSHLVCRTAIEEVQTERRDDSHPVHVDNCILNAETLVCIKEPPAYTFRDYSAILYLNGDFDGGNFYFTELDAKTVTAEVQPQCGRAVGFSSGTENPHGVKAVTRGQRCAIALWFTLDPRHSERDRVQADDLVKMLFSPEEMDLSQEQPLDAQQSPQEPAQESLSGSESKPKDEL</sequence>
<comment type="similarity">
    <text evidence="3">Belongs to the leprecan family.</text>
</comment>
<reference evidence="19" key="2">
    <citation type="submission" date="2025-08" db="UniProtKB">
        <authorList>
            <consortium name="Ensembl"/>
        </authorList>
    </citation>
    <scope>IDENTIFICATION</scope>
</reference>
<organism evidence="19 20">
    <name type="scientific">Callithrix jacchus</name>
    <name type="common">White-tufted-ear marmoset</name>
    <name type="synonym">Simia Jacchus</name>
    <dbReference type="NCBI Taxonomy" id="9483"/>
    <lineage>
        <taxon>Eukaryota</taxon>
        <taxon>Metazoa</taxon>
        <taxon>Chordata</taxon>
        <taxon>Craniata</taxon>
        <taxon>Vertebrata</taxon>
        <taxon>Euteleostomi</taxon>
        <taxon>Mammalia</taxon>
        <taxon>Eutheria</taxon>
        <taxon>Euarchontoglires</taxon>
        <taxon>Primates</taxon>
        <taxon>Haplorrhini</taxon>
        <taxon>Platyrrhini</taxon>
        <taxon>Cebidae</taxon>
        <taxon>Callitrichinae</taxon>
        <taxon>Callithrix</taxon>
        <taxon>Callithrix</taxon>
    </lineage>
</organism>
<keyword evidence="6 17" id="KW-0732">Signal</keyword>
<dbReference type="GO" id="GO:0031418">
    <property type="term" value="F:L-ascorbic acid binding"/>
    <property type="evidence" value="ECO:0007669"/>
    <property type="project" value="UniProtKB-KW"/>
</dbReference>
<dbReference type="PROSITE" id="PS51471">
    <property type="entry name" value="FE2OG_OXY"/>
    <property type="match status" value="1"/>
</dbReference>
<comment type="cofactor">
    <cofactor evidence="2">
        <name>Fe cation</name>
        <dbReference type="ChEBI" id="CHEBI:24875"/>
    </cofactor>
</comment>
<dbReference type="Ensembl" id="ENSCJAT00000137835.1">
    <property type="protein sequence ID" value="ENSCJAP00000092405.1"/>
    <property type="gene ID" value="ENSCJAG00000083836.1"/>
</dbReference>
<keyword evidence="12" id="KW-0560">Oxidoreductase</keyword>
<evidence type="ECO:0000256" key="6">
    <source>
        <dbReference type="ARBA" id="ARBA00022729"/>
    </source>
</evidence>
<evidence type="ECO:0000256" key="17">
    <source>
        <dbReference type="SAM" id="SignalP"/>
    </source>
</evidence>
<keyword evidence="13" id="KW-0408">Iron</keyword>
<dbReference type="InterPro" id="IPR039575">
    <property type="entry name" value="P3H"/>
</dbReference>
<keyword evidence="5" id="KW-0479">Metal-binding</keyword>
<evidence type="ECO:0000259" key="18">
    <source>
        <dbReference type="PROSITE" id="PS51471"/>
    </source>
</evidence>
<dbReference type="Gene3D" id="2.60.120.620">
    <property type="entry name" value="q2cbj1_9rhob like domain"/>
    <property type="match status" value="1"/>
</dbReference>
<evidence type="ECO:0000256" key="11">
    <source>
        <dbReference type="ARBA" id="ARBA00022964"/>
    </source>
</evidence>
<evidence type="ECO:0000256" key="16">
    <source>
        <dbReference type="SAM" id="MobiDB-lite"/>
    </source>
</evidence>
<evidence type="ECO:0000256" key="2">
    <source>
        <dbReference type="ARBA" id="ARBA00001962"/>
    </source>
</evidence>
<feature type="chain" id="PRO_5035207153" description="procollagen-proline 3-dioxygenase" evidence="17">
    <location>
        <begin position="22"/>
        <end position="685"/>
    </location>
</feature>
<reference evidence="19" key="3">
    <citation type="submission" date="2025-09" db="UniProtKB">
        <authorList>
            <consortium name="Ensembl"/>
        </authorList>
    </citation>
    <scope>IDENTIFICATION</scope>
</reference>
<dbReference type="FunFam" id="2.60.120.620:FF:000003">
    <property type="entry name" value="Prolyl 3-hydroxylase 2"/>
    <property type="match status" value="1"/>
</dbReference>
<keyword evidence="20" id="KW-1185">Reference proteome</keyword>
<keyword evidence="9" id="KW-0256">Endoplasmic reticulum</keyword>
<comment type="cofactor">
    <cofactor evidence="1">
        <name>L-ascorbate</name>
        <dbReference type="ChEBI" id="CHEBI:38290"/>
    </cofactor>
</comment>
<dbReference type="InterPro" id="IPR056585">
    <property type="entry name" value="Leprecan_dom"/>
</dbReference>
<dbReference type="GO" id="GO:0005506">
    <property type="term" value="F:iron ion binding"/>
    <property type="evidence" value="ECO:0007669"/>
    <property type="project" value="InterPro"/>
</dbReference>
<dbReference type="PANTHER" id="PTHR14049">
    <property type="entry name" value="LEPRECAN 1"/>
    <property type="match status" value="1"/>
</dbReference>
<evidence type="ECO:0000256" key="12">
    <source>
        <dbReference type="ARBA" id="ARBA00023002"/>
    </source>
</evidence>
<dbReference type="PANTHER" id="PTHR14049:SF5">
    <property type="entry name" value="PROLYL 3-HYDROXYLASE 1"/>
    <property type="match status" value="1"/>
</dbReference>
<feature type="domain" description="Fe2OG dioxygenase" evidence="18">
    <location>
        <begin position="513"/>
        <end position="627"/>
    </location>
</feature>
<dbReference type="GO" id="GO:0005783">
    <property type="term" value="C:endoplasmic reticulum"/>
    <property type="evidence" value="ECO:0007669"/>
    <property type="project" value="TreeGrafter"/>
</dbReference>
<dbReference type="GO" id="GO:0019797">
    <property type="term" value="F:procollagen-proline 3-dioxygenase activity"/>
    <property type="evidence" value="ECO:0007669"/>
    <property type="project" value="UniProtKB-EC"/>
</dbReference>
<evidence type="ECO:0000256" key="10">
    <source>
        <dbReference type="ARBA" id="ARBA00022896"/>
    </source>
</evidence>
<evidence type="ECO:0000256" key="8">
    <source>
        <dbReference type="ARBA" id="ARBA00022803"/>
    </source>
</evidence>
<reference evidence="19 20" key="1">
    <citation type="submission" date="2009-03" db="EMBL/GenBank/DDBJ databases">
        <authorList>
            <person name="Warren W."/>
            <person name="Ye L."/>
            <person name="Minx P."/>
            <person name="Worley K."/>
            <person name="Gibbs R."/>
            <person name="Wilson R.K."/>
        </authorList>
    </citation>
    <scope>NUCLEOTIDE SEQUENCE [LARGE SCALE GENOMIC DNA]</scope>
</reference>
<keyword evidence="8" id="KW-0802">TPR repeat</keyword>